<dbReference type="AlphaFoldDB" id="A0A0A8YWJ4"/>
<evidence type="ECO:0000313" key="1">
    <source>
        <dbReference type="EMBL" id="JAD29788.1"/>
    </source>
</evidence>
<reference evidence="1" key="1">
    <citation type="submission" date="2014-09" db="EMBL/GenBank/DDBJ databases">
        <authorList>
            <person name="Magalhaes I.L.F."/>
            <person name="Oliveira U."/>
            <person name="Santos F.R."/>
            <person name="Vidigal T.H.D.A."/>
            <person name="Brescovit A.D."/>
            <person name="Santos A.J."/>
        </authorList>
    </citation>
    <scope>NUCLEOTIDE SEQUENCE</scope>
    <source>
        <tissue evidence="1">Shoot tissue taken approximately 20 cm above the soil surface</tissue>
    </source>
</reference>
<protein>
    <submittedName>
        <fullName evidence="1">Uncharacterized protein</fullName>
    </submittedName>
</protein>
<organism evidence="1">
    <name type="scientific">Arundo donax</name>
    <name type="common">Giant reed</name>
    <name type="synonym">Donax arundinaceus</name>
    <dbReference type="NCBI Taxonomy" id="35708"/>
    <lineage>
        <taxon>Eukaryota</taxon>
        <taxon>Viridiplantae</taxon>
        <taxon>Streptophyta</taxon>
        <taxon>Embryophyta</taxon>
        <taxon>Tracheophyta</taxon>
        <taxon>Spermatophyta</taxon>
        <taxon>Magnoliopsida</taxon>
        <taxon>Liliopsida</taxon>
        <taxon>Poales</taxon>
        <taxon>Poaceae</taxon>
        <taxon>PACMAD clade</taxon>
        <taxon>Arundinoideae</taxon>
        <taxon>Arundineae</taxon>
        <taxon>Arundo</taxon>
    </lineage>
</organism>
<sequence>MTVSSFCRNIGSSLMQVKVIG</sequence>
<reference evidence="1" key="2">
    <citation type="journal article" date="2015" name="Data Brief">
        <title>Shoot transcriptome of the giant reed, Arundo donax.</title>
        <authorList>
            <person name="Barrero R.A."/>
            <person name="Guerrero F.D."/>
            <person name="Moolhuijzen P."/>
            <person name="Goolsby J.A."/>
            <person name="Tidwell J."/>
            <person name="Bellgard S.E."/>
            <person name="Bellgard M.I."/>
        </authorList>
    </citation>
    <scope>NUCLEOTIDE SEQUENCE</scope>
    <source>
        <tissue evidence="1">Shoot tissue taken approximately 20 cm above the soil surface</tissue>
    </source>
</reference>
<accession>A0A0A8YWJ4</accession>
<name>A0A0A8YWJ4_ARUDO</name>
<dbReference type="EMBL" id="GBRH01268107">
    <property type="protein sequence ID" value="JAD29788.1"/>
    <property type="molecule type" value="Transcribed_RNA"/>
</dbReference>
<proteinExistence type="predicted"/>